<dbReference type="PANTHER" id="PTHR33993">
    <property type="entry name" value="GLYOXALASE-RELATED"/>
    <property type="match status" value="1"/>
</dbReference>
<dbReference type="SUPFAM" id="SSF54593">
    <property type="entry name" value="Glyoxalase/Bleomycin resistance protein/Dihydroxybiphenyl dioxygenase"/>
    <property type="match status" value="1"/>
</dbReference>
<evidence type="ECO:0000313" key="2">
    <source>
        <dbReference type="EMBL" id="GGX60075.1"/>
    </source>
</evidence>
<dbReference type="InterPro" id="IPR037523">
    <property type="entry name" value="VOC_core"/>
</dbReference>
<dbReference type="EMBL" id="BMYV01000001">
    <property type="protein sequence ID" value="GGX60075.1"/>
    <property type="molecule type" value="Genomic_DNA"/>
</dbReference>
<dbReference type="CDD" id="cd07247">
    <property type="entry name" value="SgaA_N_like"/>
    <property type="match status" value="1"/>
</dbReference>
<dbReference type="Proteomes" id="UP000600865">
    <property type="component" value="Unassembled WGS sequence"/>
</dbReference>
<feature type="domain" description="VOC" evidence="1">
    <location>
        <begin position="7"/>
        <end position="117"/>
    </location>
</feature>
<dbReference type="RefSeq" id="WP_189581416.1">
    <property type="nucleotide sequence ID" value="NZ_BMYV01000001.1"/>
</dbReference>
<organism evidence="2 3">
    <name type="scientific">Litorimonas cladophorae</name>
    <dbReference type="NCBI Taxonomy" id="1220491"/>
    <lineage>
        <taxon>Bacteria</taxon>
        <taxon>Pseudomonadati</taxon>
        <taxon>Pseudomonadota</taxon>
        <taxon>Alphaproteobacteria</taxon>
        <taxon>Maricaulales</taxon>
        <taxon>Robiginitomaculaceae</taxon>
    </lineage>
</organism>
<dbReference type="PROSITE" id="PS51819">
    <property type="entry name" value="VOC"/>
    <property type="match status" value="1"/>
</dbReference>
<accession>A0A918KGD4</accession>
<dbReference type="InterPro" id="IPR004360">
    <property type="entry name" value="Glyas_Fos-R_dOase_dom"/>
</dbReference>
<dbReference type="PANTHER" id="PTHR33993:SF1">
    <property type="entry name" value="GLYOXALASE FAMILY PROTEIN"/>
    <property type="match status" value="1"/>
</dbReference>
<dbReference type="Gene3D" id="3.10.180.10">
    <property type="entry name" value="2,3-Dihydroxybiphenyl 1,2-Dioxygenase, domain 1"/>
    <property type="match status" value="1"/>
</dbReference>
<proteinExistence type="predicted"/>
<sequence>MSENHHKLHYIELPAVSVTAMKTFYGNVFGWTFTDYGPGYAAFHGAGVEGGFDESREYIAPHPAGVFVILYSDDLEVTEAAIAQAGGKISTPTYGFPGGRRFHFHDPSGNELGVWTEVKE</sequence>
<reference evidence="2 3" key="1">
    <citation type="journal article" date="2014" name="Int. J. Syst. Evol. Microbiol.">
        <title>Complete genome sequence of Corynebacterium casei LMG S-19264T (=DSM 44701T), isolated from a smear-ripened cheese.</title>
        <authorList>
            <consortium name="US DOE Joint Genome Institute (JGI-PGF)"/>
            <person name="Walter F."/>
            <person name="Albersmeier A."/>
            <person name="Kalinowski J."/>
            <person name="Ruckert C."/>
        </authorList>
    </citation>
    <scope>NUCLEOTIDE SEQUENCE [LARGE SCALE GENOMIC DNA]</scope>
    <source>
        <strain evidence="2 3">KCTC 23968</strain>
    </source>
</reference>
<evidence type="ECO:0000313" key="3">
    <source>
        <dbReference type="Proteomes" id="UP000600865"/>
    </source>
</evidence>
<keyword evidence="3" id="KW-1185">Reference proteome</keyword>
<gene>
    <name evidence="2" type="primary">mmcA</name>
    <name evidence="2" type="ORF">GCM10011309_07370</name>
</gene>
<dbReference type="Pfam" id="PF00903">
    <property type="entry name" value="Glyoxalase"/>
    <property type="match status" value="1"/>
</dbReference>
<protein>
    <submittedName>
        <fullName evidence="2">Glyoxalase</fullName>
    </submittedName>
</protein>
<dbReference type="AlphaFoldDB" id="A0A918KGD4"/>
<dbReference type="InterPro" id="IPR029068">
    <property type="entry name" value="Glyas_Bleomycin-R_OHBP_Dase"/>
</dbReference>
<comment type="caution">
    <text evidence="2">The sequence shown here is derived from an EMBL/GenBank/DDBJ whole genome shotgun (WGS) entry which is preliminary data.</text>
</comment>
<name>A0A918KGD4_9PROT</name>
<evidence type="ECO:0000259" key="1">
    <source>
        <dbReference type="PROSITE" id="PS51819"/>
    </source>
</evidence>
<dbReference type="InterPro" id="IPR052164">
    <property type="entry name" value="Anthracycline_SecMetBiosynth"/>
</dbReference>